<reference evidence="1 2" key="1">
    <citation type="journal article" date="2019" name="Int. J. Syst. Evol. Microbiol.">
        <title>The Global Catalogue of Microorganisms (GCM) 10K type strain sequencing project: providing services to taxonomists for standard genome sequencing and annotation.</title>
        <authorList>
            <consortium name="The Broad Institute Genomics Platform"/>
            <consortium name="The Broad Institute Genome Sequencing Center for Infectious Disease"/>
            <person name="Wu L."/>
            <person name="Ma J."/>
        </authorList>
    </citation>
    <scope>NUCLEOTIDE SEQUENCE [LARGE SCALE GENOMIC DNA]</scope>
    <source>
        <strain evidence="1 2">CGMCC 1.12720</strain>
    </source>
</reference>
<protein>
    <submittedName>
        <fullName evidence="1">Uncharacterized protein</fullName>
    </submittedName>
</protein>
<keyword evidence="2" id="KW-1185">Reference proteome</keyword>
<comment type="caution">
    <text evidence="1">The sequence shown here is derived from an EMBL/GenBank/DDBJ whole genome shotgun (WGS) entry which is preliminary data.</text>
</comment>
<dbReference type="Proteomes" id="UP000605392">
    <property type="component" value="Unassembled WGS sequence"/>
</dbReference>
<dbReference type="EMBL" id="BMFN01000003">
    <property type="protein sequence ID" value="GGF74707.1"/>
    <property type="molecule type" value="Genomic_DNA"/>
</dbReference>
<sequence length="669" mass="76510">MSDISLFSLFSTSVPNCLVSVHALPGSRLSRWLTGLLLLLGGFFDPRTTQAQVVDDTTKTLYGPKTTLVIREADVLREKHEGRMVDTTLVGMQQARNWYHDSTFQQDLGNGGTASRRLLWEPNTQLGARLGRNVFDKYMRNSATIPYYDTRSPYTFFRFVQGGTGEQVFELSYSRSIKRNANVGFAYERFASNKIFTDVGSEGLTKHSGVLFFVRYQTTDDRYHLLFNVNTARHEAIEQGGIVPQPEDIGDDNRILTQNLLEYDDERVWLTQARNRDDRDRIHLAQTYRLLGKGLTAFHVMDISRQTNRYNDDAIPRGPTDPLYYPRTRLSPNVTNDRATFEQAENSVGVLGATKLVEYRLYGRHRLARLSASSQIEESVQEDNVPIRTFNQIFLGGNAAFKYRIFGVEAAGEIKVPDISAPGEASRVPEYWGKAAARTGPITAEFYSASYAPTLTEREFSGNHYVWNNYSRFENTFVNQLTGRLDQTLGKQRLQASVAVANISSLVYYNQQAEPAQLSEQRQLVIVGVRHRFQVGNFFADNQGTYTLGGDQEGLRIPSLVANAKVYYQGYIFKKALFGQIGTEYYYQSRFRAYDYSPSTQQFFVQDQFRIRRYSLLDAFVNIDIRTVSVFLKMAYLNQGLHRNGYFTTPYYTGLPRRFEVGLKWQFFD</sequence>
<evidence type="ECO:0000313" key="2">
    <source>
        <dbReference type="Proteomes" id="UP000605392"/>
    </source>
</evidence>
<organism evidence="1 2">
    <name type="scientific">Hymenobacter qilianensis</name>
    <dbReference type="NCBI Taxonomy" id="1385715"/>
    <lineage>
        <taxon>Bacteria</taxon>
        <taxon>Pseudomonadati</taxon>
        <taxon>Bacteroidota</taxon>
        <taxon>Cytophagia</taxon>
        <taxon>Cytophagales</taxon>
        <taxon>Hymenobacteraceae</taxon>
        <taxon>Hymenobacter</taxon>
    </lineage>
</organism>
<name>A0ACB5PV63_9BACT</name>
<accession>A0ACB5PV63</accession>
<gene>
    <name evidence="1" type="ORF">GCM10011375_32200</name>
</gene>
<evidence type="ECO:0000313" key="1">
    <source>
        <dbReference type="EMBL" id="GGF74707.1"/>
    </source>
</evidence>
<proteinExistence type="predicted"/>